<reference evidence="2 3" key="1">
    <citation type="journal article" date="2017" name="Gigascience">
        <title>Draft genome of the honey bee ectoparasitic mite, Tropilaelaps mercedesae, is shaped by the parasitic life history.</title>
        <authorList>
            <person name="Dong X."/>
            <person name="Armstrong S.D."/>
            <person name="Xia D."/>
            <person name="Makepeace B.L."/>
            <person name="Darby A.C."/>
            <person name="Kadowaki T."/>
        </authorList>
    </citation>
    <scope>NUCLEOTIDE SEQUENCE [LARGE SCALE GENOMIC DNA]</scope>
    <source>
        <strain evidence="2">Wuxi-XJTLU</strain>
    </source>
</reference>
<feature type="non-terminal residue" evidence="2">
    <location>
        <position position="1"/>
    </location>
</feature>
<keyword evidence="3" id="KW-1185">Reference proteome</keyword>
<accession>A0A1V9XGX1</accession>
<evidence type="ECO:0000313" key="3">
    <source>
        <dbReference type="Proteomes" id="UP000192247"/>
    </source>
</evidence>
<gene>
    <name evidence="2" type="ORF">BIW11_10165</name>
</gene>
<organism evidence="2 3">
    <name type="scientific">Tropilaelaps mercedesae</name>
    <dbReference type="NCBI Taxonomy" id="418985"/>
    <lineage>
        <taxon>Eukaryota</taxon>
        <taxon>Metazoa</taxon>
        <taxon>Ecdysozoa</taxon>
        <taxon>Arthropoda</taxon>
        <taxon>Chelicerata</taxon>
        <taxon>Arachnida</taxon>
        <taxon>Acari</taxon>
        <taxon>Parasitiformes</taxon>
        <taxon>Mesostigmata</taxon>
        <taxon>Gamasina</taxon>
        <taxon>Dermanyssoidea</taxon>
        <taxon>Laelapidae</taxon>
        <taxon>Tropilaelaps</taxon>
    </lineage>
</organism>
<name>A0A1V9XGX1_9ACAR</name>
<feature type="coiled-coil region" evidence="1">
    <location>
        <begin position="124"/>
        <end position="158"/>
    </location>
</feature>
<dbReference type="AlphaFoldDB" id="A0A1V9XGX1"/>
<evidence type="ECO:0000313" key="2">
    <source>
        <dbReference type="EMBL" id="OQR72780.1"/>
    </source>
</evidence>
<keyword evidence="1" id="KW-0175">Coiled coil</keyword>
<dbReference type="OrthoDB" id="10592580at2759"/>
<dbReference type="InParanoid" id="A0A1V9XGX1"/>
<dbReference type="Proteomes" id="UP000192247">
    <property type="component" value="Unassembled WGS sequence"/>
</dbReference>
<proteinExistence type="predicted"/>
<evidence type="ECO:0000256" key="1">
    <source>
        <dbReference type="SAM" id="Coils"/>
    </source>
</evidence>
<sequence>EIEFEKKSAELEQRIIELSEQLKKEASLVHDLEASEADVHRIEAEIAEITEHGCKLKAKITSLDSESKTLREACDKLEAEIQRIQVKRLNAICHLHIKTTREFRIAFAQRQEGSNLFDSKLPSYQELQDGIAKLQTDIKFYEELNKSAMDTMDRIEESVGTPTDRSLSEEDRSNLLKFIKTAKGLHIERLGALAQSVGRFSRGPLKGHTN</sequence>
<dbReference type="EMBL" id="MNPL01011070">
    <property type="protein sequence ID" value="OQR72780.1"/>
    <property type="molecule type" value="Genomic_DNA"/>
</dbReference>
<comment type="caution">
    <text evidence="2">The sequence shown here is derived from an EMBL/GenBank/DDBJ whole genome shotgun (WGS) entry which is preliminary data.</text>
</comment>
<feature type="coiled-coil region" evidence="1">
    <location>
        <begin position="1"/>
        <end position="87"/>
    </location>
</feature>
<protein>
    <submittedName>
        <fullName evidence="2">Uncharacterized protein</fullName>
    </submittedName>
</protein>